<organism evidence="2 3">
    <name type="scientific">Streptomyces gibsoniae</name>
    <dbReference type="NCBI Taxonomy" id="3075529"/>
    <lineage>
        <taxon>Bacteria</taxon>
        <taxon>Bacillati</taxon>
        <taxon>Actinomycetota</taxon>
        <taxon>Actinomycetes</taxon>
        <taxon>Kitasatosporales</taxon>
        <taxon>Streptomycetaceae</taxon>
        <taxon>Streptomyces</taxon>
    </lineage>
</organism>
<proteinExistence type="predicted"/>
<sequence length="147" mass="14854">MALAGCSGTPSPVGDPDPGHRRLDAIHPALSAVPPGAHVTLKQSVAPQWDSCDGITSTYGWDPATVDADFTGGGTASQVVAHVQTAMRGLGWTFDQGPIAQGSWAWHKKLADGGQASAQLIGGPGVEPPGWSLQATAPPASHPSTGC</sequence>
<keyword evidence="3" id="KW-1185">Reference proteome</keyword>
<evidence type="ECO:0000313" key="2">
    <source>
        <dbReference type="EMBL" id="MDT0466399.1"/>
    </source>
</evidence>
<evidence type="ECO:0000256" key="1">
    <source>
        <dbReference type="SAM" id="MobiDB-lite"/>
    </source>
</evidence>
<name>A0ABU2TZJ9_9ACTN</name>
<protein>
    <submittedName>
        <fullName evidence="2">Uncharacterized protein</fullName>
    </submittedName>
</protein>
<reference evidence="3" key="1">
    <citation type="submission" date="2023-07" db="EMBL/GenBank/DDBJ databases">
        <title>30 novel species of actinomycetes from the DSMZ collection.</title>
        <authorList>
            <person name="Nouioui I."/>
        </authorList>
    </citation>
    <scope>NUCLEOTIDE SEQUENCE [LARGE SCALE GENOMIC DNA]</scope>
    <source>
        <strain evidence="3">DSM 41699</strain>
    </source>
</reference>
<dbReference type="EMBL" id="JAVREY010000036">
    <property type="protein sequence ID" value="MDT0466399.1"/>
    <property type="molecule type" value="Genomic_DNA"/>
</dbReference>
<dbReference type="Proteomes" id="UP001183809">
    <property type="component" value="Unassembled WGS sequence"/>
</dbReference>
<feature type="region of interest" description="Disordered" evidence="1">
    <location>
        <begin position="1"/>
        <end position="20"/>
    </location>
</feature>
<accession>A0ABU2TZJ9</accession>
<gene>
    <name evidence="2" type="ORF">RM764_25870</name>
</gene>
<comment type="caution">
    <text evidence="2">The sequence shown here is derived from an EMBL/GenBank/DDBJ whole genome shotgun (WGS) entry which is preliminary data.</text>
</comment>
<evidence type="ECO:0000313" key="3">
    <source>
        <dbReference type="Proteomes" id="UP001183809"/>
    </source>
</evidence>
<dbReference type="RefSeq" id="WP_311697861.1">
    <property type="nucleotide sequence ID" value="NZ_JAVREY010000036.1"/>
</dbReference>